<dbReference type="Proteomes" id="UP000314294">
    <property type="component" value="Unassembled WGS sequence"/>
</dbReference>
<evidence type="ECO:0000313" key="2">
    <source>
        <dbReference type="EMBL" id="TNN53707.1"/>
    </source>
</evidence>
<organism evidence="2 3">
    <name type="scientific">Liparis tanakae</name>
    <name type="common">Tanaka's snailfish</name>
    <dbReference type="NCBI Taxonomy" id="230148"/>
    <lineage>
        <taxon>Eukaryota</taxon>
        <taxon>Metazoa</taxon>
        <taxon>Chordata</taxon>
        <taxon>Craniata</taxon>
        <taxon>Vertebrata</taxon>
        <taxon>Euteleostomi</taxon>
        <taxon>Actinopterygii</taxon>
        <taxon>Neopterygii</taxon>
        <taxon>Teleostei</taxon>
        <taxon>Neoteleostei</taxon>
        <taxon>Acanthomorphata</taxon>
        <taxon>Eupercaria</taxon>
        <taxon>Perciformes</taxon>
        <taxon>Cottioidei</taxon>
        <taxon>Cottales</taxon>
        <taxon>Liparidae</taxon>
        <taxon>Liparis</taxon>
    </lineage>
</organism>
<feature type="compositionally biased region" description="Polar residues" evidence="1">
    <location>
        <begin position="49"/>
        <end position="67"/>
    </location>
</feature>
<feature type="region of interest" description="Disordered" evidence="1">
    <location>
        <begin position="27"/>
        <end position="77"/>
    </location>
</feature>
<name>A0A4Z2GJM5_9TELE</name>
<dbReference type="AlphaFoldDB" id="A0A4Z2GJM5"/>
<keyword evidence="3" id="KW-1185">Reference proteome</keyword>
<proteinExistence type="predicted"/>
<evidence type="ECO:0000256" key="1">
    <source>
        <dbReference type="SAM" id="MobiDB-lite"/>
    </source>
</evidence>
<evidence type="ECO:0000313" key="3">
    <source>
        <dbReference type="Proteomes" id="UP000314294"/>
    </source>
</evidence>
<dbReference type="EMBL" id="SRLO01000508">
    <property type="protein sequence ID" value="TNN53707.1"/>
    <property type="molecule type" value="Genomic_DNA"/>
</dbReference>
<gene>
    <name evidence="2" type="ORF">EYF80_036113</name>
</gene>
<comment type="caution">
    <text evidence="2">The sequence shown here is derived from an EMBL/GenBank/DDBJ whole genome shotgun (WGS) entry which is preliminary data.</text>
</comment>
<protein>
    <submittedName>
        <fullName evidence="2">Uncharacterized protein</fullName>
    </submittedName>
</protein>
<reference evidence="2 3" key="1">
    <citation type="submission" date="2019-03" db="EMBL/GenBank/DDBJ databases">
        <title>First draft genome of Liparis tanakae, snailfish: a comprehensive survey of snailfish specific genes.</title>
        <authorList>
            <person name="Kim W."/>
            <person name="Song I."/>
            <person name="Jeong J.-H."/>
            <person name="Kim D."/>
            <person name="Kim S."/>
            <person name="Ryu S."/>
            <person name="Song J.Y."/>
            <person name="Lee S.K."/>
        </authorList>
    </citation>
    <scope>NUCLEOTIDE SEQUENCE [LARGE SCALE GENOMIC DNA]</scope>
    <source>
        <tissue evidence="2">Muscle</tissue>
    </source>
</reference>
<accession>A0A4Z2GJM5</accession>
<sequence length="164" mass="17493">MYTNPRSTSARLISGLPAGYAIEPSASSRAANSLTIERRKNKNLARGGTTESLQDQSRQASGSSLKSWRSPVTDEQEAPVSVMWKEHGVNERSLKVVLIRLNVRVNVSPAAGGTQLIAGSHQTSPHDSSMSGRIFPVAVTSSDRLFDPSAPLPLLPGDVTFPLG</sequence>